<dbReference type="InterPro" id="IPR021757">
    <property type="entry name" value="Ribosomal_mL46_N"/>
</dbReference>
<name>A0A9P1IPX6_9PELO</name>
<evidence type="ECO:0000256" key="3">
    <source>
        <dbReference type="ARBA" id="ARBA00022946"/>
    </source>
</evidence>
<evidence type="ECO:0000256" key="6">
    <source>
        <dbReference type="ARBA" id="ARBA00023274"/>
    </source>
</evidence>
<dbReference type="Proteomes" id="UP001152747">
    <property type="component" value="Unassembled WGS sequence"/>
</dbReference>
<reference evidence="10" key="1">
    <citation type="submission" date="2022-11" db="EMBL/GenBank/DDBJ databases">
        <authorList>
            <person name="Kikuchi T."/>
        </authorList>
    </citation>
    <scope>NUCLEOTIDE SEQUENCE</scope>
    <source>
        <strain evidence="10">PS1010</strain>
    </source>
</reference>
<comment type="caution">
    <text evidence="10">The sequence shown here is derived from an EMBL/GenBank/DDBJ whole genome shotgun (WGS) entry which is preliminary data.</text>
</comment>
<accession>A0A9P1IPX6</accession>
<keyword evidence="11" id="KW-1185">Reference proteome</keyword>
<evidence type="ECO:0000256" key="8">
    <source>
        <dbReference type="ARBA" id="ARBA00035534"/>
    </source>
</evidence>
<protein>
    <recommendedName>
        <fullName evidence="7">Large ribosomal subunit protein mL46</fullName>
    </recommendedName>
    <alternativeName>
        <fullName evidence="8">39S ribosomal protein L46, mitochondrial</fullName>
    </alternativeName>
</protein>
<dbReference type="CDD" id="cd04661">
    <property type="entry name" value="NUDIX_MRP_L46"/>
    <property type="match status" value="1"/>
</dbReference>
<keyword evidence="6" id="KW-0687">Ribonucleoprotein</keyword>
<keyword evidence="5" id="KW-0496">Mitochondrion</keyword>
<dbReference type="OrthoDB" id="410701at2759"/>
<dbReference type="GO" id="GO:0003735">
    <property type="term" value="F:structural constituent of ribosome"/>
    <property type="evidence" value="ECO:0007669"/>
    <property type="project" value="InterPro"/>
</dbReference>
<evidence type="ECO:0000313" key="11">
    <source>
        <dbReference type="Proteomes" id="UP001152747"/>
    </source>
</evidence>
<comment type="subcellular location">
    <subcellularLocation>
        <location evidence="1">Mitochondrion</location>
    </subcellularLocation>
</comment>
<dbReference type="FunFam" id="3.90.79.10:FF:000018">
    <property type="entry name" value="39S ribosomal protein L46, mitochondrial"/>
    <property type="match status" value="1"/>
</dbReference>
<dbReference type="PANTHER" id="PTHR13124">
    <property type="entry name" value="39S RIBOSOMAL PROTEIN L46, MITOCHONDRIAL PRECURSOR-RELATED"/>
    <property type="match status" value="1"/>
</dbReference>
<evidence type="ECO:0000256" key="4">
    <source>
        <dbReference type="ARBA" id="ARBA00022980"/>
    </source>
</evidence>
<evidence type="ECO:0000313" key="10">
    <source>
        <dbReference type="EMBL" id="CAI5448591.1"/>
    </source>
</evidence>
<dbReference type="Gene3D" id="3.90.79.10">
    <property type="entry name" value="Nucleoside Triphosphate Pyrophosphohydrolase"/>
    <property type="match status" value="1"/>
</dbReference>
<dbReference type="GO" id="GO:0005743">
    <property type="term" value="C:mitochondrial inner membrane"/>
    <property type="evidence" value="ECO:0007669"/>
    <property type="project" value="UniProtKB-ARBA"/>
</dbReference>
<sequence>MHLSSRFLGAQAAQKWDIIASVVLSRPPVIAPKMLEIEKRYQKLQLEEESENSLMNNYELKTKQDQKMLARREQLLKEGKELSELDEEIGVTNAVREDEWNKKAEELQKRYNFSKIAEETDPKSLSRLLDRKLVLIVKQNFGEKKYSSPWILPQMKNKEGETLRQTAERCIGEIAGGDLSASISGNAPFSVFSHKYPKPITQKTGQIGAKIFFYTANLAQNTTDFEANKDDVADFRWVTREEFWSTVPGKEYRNASKFAFLE</sequence>
<dbReference type="SUPFAM" id="SSF55811">
    <property type="entry name" value="Nudix"/>
    <property type="match status" value="1"/>
</dbReference>
<dbReference type="InterPro" id="IPR000086">
    <property type="entry name" value="NUDIX_hydrolase_dom"/>
</dbReference>
<dbReference type="InterPro" id="IPR015797">
    <property type="entry name" value="NUDIX_hydrolase-like_dom_sf"/>
</dbReference>
<keyword evidence="4" id="KW-0689">Ribosomal protein</keyword>
<evidence type="ECO:0000259" key="9">
    <source>
        <dbReference type="PROSITE" id="PS51462"/>
    </source>
</evidence>
<dbReference type="Pfam" id="PF11788">
    <property type="entry name" value="MRP-L46"/>
    <property type="match status" value="1"/>
</dbReference>
<dbReference type="PROSITE" id="PS51462">
    <property type="entry name" value="NUDIX"/>
    <property type="match status" value="1"/>
</dbReference>
<dbReference type="PANTHER" id="PTHR13124:SF12">
    <property type="entry name" value="LARGE RIBOSOMAL SUBUNIT PROTEIN ML46"/>
    <property type="match status" value="1"/>
</dbReference>
<evidence type="ECO:0000256" key="2">
    <source>
        <dbReference type="ARBA" id="ARBA00009070"/>
    </source>
</evidence>
<feature type="domain" description="Nudix hydrolase" evidence="9">
    <location>
        <begin position="108"/>
        <end position="260"/>
    </location>
</feature>
<dbReference type="EMBL" id="CANHGI010000004">
    <property type="protein sequence ID" value="CAI5448591.1"/>
    <property type="molecule type" value="Genomic_DNA"/>
</dbReference>
<proteinExistence type="inferred from homology"/>
<organism evidence="10 11">
    <name type="scientific">Caenorhabditis angaria</name>
    <dbReference type="NCBI Taxonomy" id="860376"/>
    <lineage>
        <taxon>Eukaryota</taxon>
        <taxon>Metazoa</taxon>
        <taxon>Ecdysozoa</taxon>
        <taxon>Nematoda</taxon>
        <taxon>Chromadorea</taxon>
        <taxon>Rhabditida</taxon>
        <taxon>Rhabditina</taxon>
        <taxon>Rhabditomorpha</taxon>
        <taxon>Rhabditoidea</taxon>
        <taxon>Rhabditidae</taxon>
        <taxon>Peloderinae</taxon>
        <taxon>Caenorhabditis</taxon>
    </lineage>
</organism>
<evidence type="ECO:0000256" key="7">
    <source>
        <dbReference type="ARBA" id="ARBA00035190"/>
    </source>
</evidence>
<gene>
    <name evidence="10" type="ORF">CAMP_LOCUS11228</name>
</gene>
<evidence type="ECO:0000256" key="5">
    <source>
        <dbReference type="ARBA" id="ARBA00023128"/>
    </source>
</evidence>
<dbReference type="InterPro" id="IPR040008">
    <property type="entry name" value="Ribosomal_mL46"/>
</dbReference>
<keyword evidence="3" id="KW-0809">Transit peptide</keyword>
<dbReference type="InterPro" id="IPR033650">
    <property type="entry name" value="Ribosomal_mL46_NUDIX"/>
</dbReference>
<comment type="similarity">
    <text evidence="2">Belongs to the mitochondrion-specific ribosomal protein mL46 family.</text>
</comment>
<dbReference type="AlphaFoldDB" id="A0A9P1IPX6"/>
<evidence type="ECO:0000256" key="1">
    <source>
        <dbReference type="ARBA" id="ARBA00004173"/>
    </source>
</evidence>
<dbReference type="GO" id="GO:0005762">
    <property type="term" value="C:mitochondrial large ribosomal subunit"/>
    <property type="evidence" value="ECO:0007669"/>
    <property type="project" value="TreeGrafter"/>
</dbReference>